<reference evidence="2 3" key="1">
    <citation type="submission" date="2019-08" db="EMBL/GenBank/DDBJ databases">
        <title>Deep-cultivation of Planctomycetes and their phenomic and genomic characterization uncovers novel biology.</title>
        <authorList>
            <person name="Wiegand S."/>
            <person name="Jogler M."/>
            <person name="Boedeker C."/>
            <person name="Pinto D."/>
            <person name="Vollmers J."/>
            <person name="Rivas-Marin E."/>
            <person name="Kohn T."/>
            <person name="Peeters S.H."/>
            <person name="Heuer A."/>
            <person name="Rast P."/>
            <person name="Oberbeckmann S."/>
            <person name="Bunk B."/>
            <person name="Jeske O."/>
            <person name="Meyerdierks A."/>
            <person name="Storesund J.E."/>
            <person name="Kallscheuer N."/>
            <person name="Luecker S."/>
            <person name="Lage O.M."/>
            <person name="Pohl T."/>
            <person name="Merkel B.J."/>
            <person name="Hornburger P."/>
            <person name="Mueller R.-W."/>
            <person name="Bruemmer F."/>
            <person name="Labrenz M."/>
            <person name="Spormann A.M."/>
            <person name="Op den Camp H."/>
            <person name="Overmann J."/>
            <person name="Amann R."/>
            <person name="Jetten M.S.M."/>
            <person name="Mascher T."/>
            <person name="Medema M.H."/>
            <person name="Devos D.P."/>
            <person name="Kaster A.-K."/>
            <person name="Ovreas L."/>
            <person name="Rohde M."/>
            <person name="Galperin M.Y."/>
            <person name="Jogler C."/>
        </authorList>
    </citation>
    <scope>NUCLEOTIDE SEQUENCE [LARGE SCALE GENOMIC DNA]</scope>
    <source>
        <strain evidence="2 3">OJF2</strain>
    </source>
</reference>
<dbReference type="InterPro" id="IPR041698">
    <property type="entry name" value="Methyltransf_25"/>
</dbReference>
<keyword evidence="3" id="KW-1185">Reference proteome</keyword>
<accession>A0A5B9W801</accession>
<proteinExistence type="predicted"/>
<sequence length="226" mass="23875">MDQPGLPAAEHARALEGLRRINAISRTASILWRQIEGLASSRPSAAGPLRVLDVATGGGSLPLALEKKARAAGLDARFDGCDISETAVGLAASRAAGRGSSCRYFARDALAGPLPGDYNVLTCSLFLHHLDEADAVALLRRMDDAALDLVLVDDLIRSRLGYGLAVAGCRLLSRSPIVHADGPASVAAAFTAAEALGLAERAAGGPVRLTRHWPRRFLLSWRPRTR</sequence>
<evidence type="ECO:0000313" key="2">
    <source>
        <dbReference type="EMBL" id="QEH36816.1"/>
    </source>
</evidence>
<dbReference type="Gene3D" id="3.40.50.150">
    <property type="entry name" value="Vaccinia Virus protein VP39"/>
    <property type="match status" value="1"/>
</dbReference>
<dbReference type="SUPFAM" id="SSF53335">
    <property type="entry name" value="S-adenosyl-L-methionine-dependent methyltransferases"/>
    <property type="match status" value="1"/>
</dbReference>
<feature type="domain" description="Methyltransferase" evidence="1">
    <location>
        <begin position="51"/>
        <end position="143"/>
    </location>
</feature>
<dbReference type="KEGG" id="agv:OJF2_54010"/>
<dbReference type="Pfam" id="PF13649">
    <property type="entry name" value="Methyltransf_25"/>
    <property type="match status" value="1"/>
</dbReference>
<dbReference type="CDD" id="cd02440">
    <property type="entry name" value="AdoMet_MTases"/>
    <property type="match status" value="1"/>
</dbReference>
<evidence type="ECO:0000313" key="3">
    <source>
        <dbReference type="Proteomes" id="UP000324233"/>
    </source>
</evidence>
<gene>
    <name evidence="2" type="ORF">OJF2_54010</name>
</gene>
<dbReference type="EMBL" id="CP042997">
    <property type="protein sequence ID" value="QEH36816.1"/>
    <property type="molecule type" value="Genomic_DNA"/>
</dbReference>
<protein>
    <recommendedName>
        <fullName evidence="1">Methyltransferase domain-containing protein</fullName>
    </recommendedName>
</protein>
<dbReference type="AlphaFoldDB" id="A0A5B9W801"/>
<name>A0A5B9W801_9BACT</name>
<evidence type="ECO:0000259" key="1">
    <source>
        <dbReference type="Pfam" id="PF13649"/>
    </source>
</evidence>
<organism evidence="2 3">
    <name type="scientific">Aquisphaera giovannonii</name>
    <dbReference type="NCBI Taxonomy" id="406548"/>
    <lineage>
        <taxon>Bacteria</taxon>
        <taxon>Pseudomonadati</taxon>
        <taxon>Planctomycetota</taxon>
        <taxon>Planctomycetia</taxon>
        <taxon>Isosphaerales</taxon>
        <taxon>Isosphaeraceae</taxon>
        <taxon>Aquisphaera</taxon>
    </lineage>
</organism>
<dbReference type="Proteomes" id="UP000324233">
    <property type="component" value="Chromosome"/>
</dbReference>
<dbReference type="InterPro" id="IPR029063">
    <property type="entry name" value="SAM-dependent_MTases_sf"/>
</dbReference>